<dbReference type="NCBIfam" id="TIGR01076">
    <property type="entry name" value="sortase_fam"/>
    <property type="match status" value="1"/>
</dbReference>
<feature type="transmembrane region" description="Helical" evidence="2">
    <location>
        <begin position="13"/>
        <end position="32"/>
    </location>
</feature>
<dbReference type="Gene3D" id="2.40.260.10">
    <property type="entry name" value="Sortase"/>
    <property type="match status" value="1"/>
</dbReference>
<dbReference type="KEGG" id="bbgw:UT28_C0001G0575"/>
<proteinExistence type="predicted"/>
<dbReference type="STRING" id="1618337.UT28_C0001G0575"/>
<dbReference type="GO" id="GO:0016787">
    <property type="term" value="F:hydrolase activity"/>
    <property type="evidence" value="ECO:0007669"/>
    <property type="project" value="UniProtKB-KW"/>
</dbReference>
<accession>A0A0G4B3F9</accession>
<organism evidence="3 4">
    <name type="scientific">Berkelbacteria bacterium GW2011_GWE1_39_12</name>
    <dbReference type="NCBI Taxonomy" id="1618337"/>
    <lineage>
        <taxon>Bacteria</taxon>
        <taxon>Candidatus Berkelbacteria</taxon>
    </lineage>
</organism>
<dbReference type="InterPro" id="IPR005754">
    <property type="entry name" value="Sortase"/>
</dbReference>
<keyword evidence="2" id="KW-0472">Membrane</keyword>
<gene>
    <name evidence="3" type="ORF">UT28_C0001G0575</name>
</gene>
<dbReference type="AlphaFoldDB" id="A0A0G4B3F9"/>
<evidence type="ECO:0000313" key="3">
    <source>
        <dbReference type="EMBL" id="AKM82379.1"/>
    </source>
</evidence>
<dbReference type="Pfam" id="PF04203">
    <property type="entry name" value="Sortase"/>
    <property type="match status" value="1"/>
</dbReference>
<dbReference type="SUPFAM" id="SSF63817">
    <property type="entry name" value="Sortase"/>
    <property type="match status" value="1"/>
</dbReference>
<reference evidence="3 4" key="1">
    <citation type="journal article" date="2015" name="Nature">
        <title>rRNA introns, odd ribosomes, and small enigmatic genomes across a large radiation of phyla.</title>
        <authorList>
            <person name="Brown C.T."/>
            <person name="Hug L.A."/>
            <person name="Thomas B.C."/>
            <person name="Sharon I."/>
            <person name="Castelle C.J."/>
            <person name="Singh A."/>
            <person name="Wilkins M.J."/>
            <person name="Williams K.H."/>
            <person name="Banfield J.F."/>
        </authorList>
    </citation>
    <scope>NUCLEOTIDE SEQUENCE [LARGE SCALE GENOMIC DNA]</scope>
</reference>
<evidence type="ECO:0000313" key="4">
    <source>
        <dbReference type="Proteomes" id="UP000035648"/>
    </source>
</evidence>
<protein>
    <submittedName>
        <fullName evidence="3">Putative sortase</fullName>
    </submittedName>
</protein>
<dbReference type="Proteomes" id="UP000035648">
    <property type="component" value="Chromosome"/>
</dbReference>
<keyword evidence="2" id="KW-0812">Transmembrane</keyword>
<dbReference type="EMBL" id="CP011213">
    <property type="protein sequence ID" value="AKM82379.1"/>
    <property type="molecule type" value="Genomic_DNA"/>
</dbReference>
<evidence type="ECO:0000256" key="1">
    <source>
        <dbReference type="ARBA" id="ARBA00022801"/>
    </source>
</evidence>
<name>A0A0G4B3F9_9BACT</name>
<dbReference type="InterPro" id="IPR023365">
    <property type="entry name" value="Sortase_dom-sf"/>
</dbReference>
<evidence type="ECO:0000256" key="2">
    <source>
        <dbReference type="SAM" id="Phobius"/>
    </source>
</evidence>
<keyword evidence="2" id="KW-1133">Transmembrane helix</keyword>
<sequence>MYYYPMKKINKKILIKTLLIIIFLVLVGIVGINSRKNVNTTDNSSQLETNNPTPQAKFKDFHLEITKLNISAPVIANVDGKNKEIYDSALENGVAQFAGTANPGEKSNIFIFGHSSYYLWDPGEYKTIFAKLNDLDDDDLISVWWQQKEYIYKVTDKKIVSPNDVSVLKPTESEQLTLMTCWPIGTIDKRLIVIAKPN</sequence>
<keyword evidence="1" id="KW-0378">Hydrolase</keyword>